<dbReference type="EMBL" id="BAAARW010000052">
    <property type="protein sequence ID" value="GAA2460264.1"/>
    <property type="molecule type" value="Genomic_DNA"/>
</dbReference>
<name>A0ABN3KHW8_9ACTN</name>
<dbReference type="Proteomes" id="UP001501231">
    <property type="component" value="Unassembled WGS sequence"/>
</dbReference>
<evidence type="ECO:0000259" key="4">
    <source>
        <dbReference type="Pfam" id="PF13649"/>
    </source>
</evidence>
<feature type="domain" description="Methyltransferase" evidence="4">
    <location>
        <begin position="53"/>
        <end position="143"/>
    </location>
</feature>
<accession>A0ABN3KHW8</accession>
<organism evidence="5 6">
    <name type="scientific">Actinomadura vinacea</name>
    <dbReference type="NCBI Taxonomy" id="115336"/>
    <lineage>
        <taxon>Bacteria</taxon>
        <taxon>Bacillati</taxon>
        <taxon>Actinomycetota</taxon>
        <taxon>Actinomycetes</taxon>
        <taxon>Streptosporangiales</taxon>
        <taxon>Thermomonosporaceae</taxon>
        <taxon>Actinomadura</taxon>
    </lineage>
</organism>
<evidence type="ECO:0000313" key="6">
    <source>
        <dbReference type="Proteomes" id="UP001501231"/>
    </source>
</evidence>
<keyword evidence="2" id="KW-0808">Transferase</keyword>
<comment type="caution">
    <text evidence="5">The sequence shown here is derived from an EMBL/GenBank/DDBJ whole genome shotgun (WGS) entry which is preliminary data.</text>
</comment>
<sequence length="217" mass="23318">MPEAPHLQTTRTFYDTIAEDYHDRAKTELDARPLDRAMLAAFAELAASAPGPIAELGCGPGRITAHLHSLGLDDIFGIDLSPVMVAVARRSFPGLRFDEGSMTALDLKDGALGGIVAWYSLIHTPPEELPAVLAEFDRVLAPGAHLLVAFQVGDGPLHVEDAWGHPVSLDFNRLSPDHITGLLAQAGLTVDARLQREPTEKESAPQAFLLAHKPRAS</sequence>
<dbReference type="InterPro" id="IPR029063">
    <property type="entry name" value="SAM-dependent_MTases_sf"/>
</dbReference>
<dbReference type="GO" id="GO:0032259">
    <property type="term" value="P:methylation"/>
    <property type="evidence" value="ECO:0007669"/>
    <property type="project" value="UniProtKB-KW"/>
</dbReference>
<dbReference type="Pfam" id="PF13649">
    <property type="entry name" value="Methyltransf_25"/>
    <property type="match status" value="1"/>
</dbReference>
<protein>
    <submittedName>
        <fullName evidence="5">Class I SAM-dependent methyltransferase</fullName>
    </submittedName>
</protein>
<evidence type="ECO:0000256" key="1">
    <source>
        <dbReference type="ARBA" id="ARBA00022603"/>
    </source>
</evidence>
<dbReference type="RefSeq" id="WP_344598842.1">
    <property type="nucleotide sequence ID" value="NZ_BAAARW010000052.1"/>
</dbReference>
<dbReference type="SUPFAM" id="SSF53335">
    <property type="entry name" value="S-adenosyl-L-methionine-dependent methyltransferases"/>
    <property type="match status" value="1"/>
</dbReference>
<evidence type="ECO:0000256" key="2">
    <source>
        <dbReference type="ARBA" id="ARBA00022679"/>
    </source>
</evidence>
<evidence type="ECO:0000313" key="5">
    <source>
        <dbReference type="EMBL" id="GAA2460264.1"/>
    </source>
</evidence>
<feature type="region of interest" description="Disordered" evidence="3">
    <location>
        <begin position="197"/>
        <end position="217"/>
    </location>
</feature>
<dbReference type="CDD" id="cd02440">
    <property type="entry name" value="AdoMet_MTases"/>
    <property type="match status" value="1"/>
</dbReference>
<keyword evidence="1 5" id="KW-0489">Methyltransferase</keyword>
<dbReference type="PANTHER" id="PTHR43861">
    <property type="entry name" value="TRANS-ACONITATE 2-METHYLTRANSFERASE-RELATED"/>
    <property type="match status" value="1"/>
</dbReference>
<dbReference type="PANTHER" id="PTHR43861:SF1">
    <property type="entry name" value="TRANS-ACONITATE 2-METHYLTRANSFERASE"/>
    <property type="match status" value="1"/>
</dbReference>
<evidence type="ECO:0000256" key="3">
    <source>
        <dbReference type="SAM" id="MobiDB-lite"/>
    </source>
</evidence>
<dbReference type="Gene3D" id="3.40.50.150">
    <property type="entry name" value="Vaccinia Virus protein VP39"/>
    <property type="match status" value="1"/>
</dbReference>
<dbReference type="GO" id="GO:0008168">
    <property type="term" value="F:methyltransferase activity"/>
    <property type="evidence" value="ECO:0007669"/>
    <property type="project" value="UniProtKB-KW"/>
</dbReference>
<proteinExistence type="predicted"/>
<dbReference type="InterPro" id="IPR041698">
    <property type="entry name" value="Methyltransf_25"/>
</dbReference>
<reference evidence="5 6" key="1">
    <citation type="journal article" date="2019" name="Int. J. Syst. Evol. Microbiol.">
        <title>The Global Catalogue of Microorganisms (GCM) 10K type strain sequencing project: providing services to taxonomists for standard genome sequencing and annotation.</title>
        <authorList>
            <consortium name="The Broad Institute Genomics Platform"/>
            <consortium name="The Broad Institute Genome Sequencing Center for Infectious Disease"/>
            <person name="Wu L."/>
            <person name="Ma J."/>
        </authorList>
    </citation>
    <scope>NUCLEOTIDE SEQUENCE [LARGE SCALE GENOMIC DNA]</scope>
    <source>
        <strain evidence="5 6">JCM 3325</strain>
    </source>
</reference>
<keyword evidence="6" id="KW-1185">Reference proteome</keyword>
<gene>
    <name evidence="5" type="ORF">GCM10010191_95900</name>
</gene>